<dbReference type="EMBL" id="NUEQ01000005">
    <property type="protein sequence ID" value="PEJ37175.1"/>
    <property type="molecule type" value="Genomic_DNA"/>
</dbReference>
<proteinExistence type="predicted"/>
<accession>A0AAX0S711</accession>
<reference evidence="1 2" key="1">
    <citation type="submission" date="2017-09" db="EMBL/GenBank/DDBJ databases">
        <title>Large-scale bioinformatics analysis of Bacillus genomes uncovers conserved roles of natural products in bacterial physiology.</title>
        <authorList>
            <consortium name="Agbiome Team Llc"/>
            <person name="Bleich R.M."/>
            <person name="Kirk G.J."/>
            <person name="Santa Maria K.C."/>
            <person name="Allen S.E."/>
            <person name="Farag S."/>
            <person name="Shank E.A."/>
            <person name="Bowers A."/>
        </authorList>
    </citation>
    <scope>NUCLEOTIDE SEQUENCE [LARGE SCALE GENOMIC DNA]</scope>
    <source>
        <strain evidence="1 2">AFS003229</strain>
    </source>
</reference>
<sequence length="59" mass="6953">MSYLNELVCNIIDPLREEVEGSPIVQLANDTFLEFTEKIVIHSTRSRKRRMVKYKKAIE</sequence>
<gene>
    <name evidence="1" type="ORF">CN689_02785</name>
</gene>
<dbReference type="AlphaFoldDB" id="A0AAX0S711"/>
<organism evidence="1 2">
    <name type="scientific">Peribacillus butanolivorans</name>
    <dbReference type="NCBI Taxonomy" id="421767"/>
    <lineage>
        <taxon>Bacteria</taxon>
        <taxon>Bacillati</taxon>
        <taxon>Bacillota</taxon>
        <taxon>Bacilli</taxon>
        <taxon>Bacillales</taxon>
        <taxon>Bacillaceae</taxon>
        <taxon>Peribacillus</taxon>
    </lineage>
</organism>
<comment type="caution">
    <text evidence="1">The sequence shown here is derived from an EMBL/GenBank/DDBJ whole genome shotgun (WGS) entry which is preliminary data.</text>
</comment>
<evidence type="ECO:0000313" key="2">
    <source>
        <dbReference type="Proteomes" id="UP000220106"/>
    </source>
</evidence>
<name>A0AAX0S711_9BACI</name>
<evidence type="ECO:0000313" key="1">
    <source>
        <dbReference type="EMBL" id="PEJ37175.1"/>
    </source>
</evidence>
<evidence type="ECO:0008006" key="3">
    <source>
        <dbReference type="Google" id="ProtNLM"/>
    </source>
</evidence>
<protein>
    <recommendedName>
        <fullName evidence="3">Transposase</fullName>
    </recommendedName>
</protein>
<dbReference type="Proteomes" id="UP000220106">
    <property type="component" value="Unassembled WGS sequence"/>
</dbReference>